<evidence type="ECO:0000313" key="2">
    <source>
        <dbReference type="EMBL" id="POM69851.1"/>
    </source>
</evidence>
<organism evidence="2 3">
    <name type="scientific">Phytophthora palmivora</name>
    <dbReference type="NCBI Taxonomy" id="4796"/>
    <lineage>
        <taxon>Eukaryota</taxon>
        <taxon>Sar</taxon>
        <taxon>Stramenopiles</taxon>
        <taxon>Oomycota</taxon>
        <taxon>Peronosporomycetes</taxon>
        <taxon>Peronosporales</taxon>
        <taxon>Peronosporaceae</taxon>
        <taxon>Phytophthora</taxon>
    </lineage>
</organism>
<dbReference type="EMBL" id="NCKW01007815">
    <property type="protein sequence ID" value="POM69851.1"/>
    <property type="molecule type" value="Genomic_DNA"/>
</dbReference>
<name>A0A2P4XWB9_9STRA</name>
<evidence type="ECO:0000259" key="1">
    <source>
        <dbReference type="Pfam" id="PF10551"/>
    </source>
</evidence>
<evidence type="ECO:0000313" key="3">
    <source>
        <dbReference type="Proteomes" id="UP000237271"/>
    </source>
</evidence>
<reference evidence="2 3" key="1">
    <citation type="journal article" date="2017" name="Genome Biol. Evol.">
        <title>Phytophthora megakarya and P. palmivora, closely related causal agents of cacao black pod rot, underwent increases in genome sizes and gene numbers by different mechanisms.</title>
        <authorList>
            <person name="Ali S.S."/>
            <person name="Shao J."/>
            <person name="Lary D.J."/>
            <person name="Kronmiller B."/>
            <person name="Shen D."/>
            <person name="Strem M.D."/>
            <person name="Amoako-Attah I."/>
            <person name="Akrofi A.Y."/>
            <person name="Begoude B.A."/>
            <person name="Ten Hoopen G.M."/>
            <person name="Coulibaly K."/>
            <person name="Kebe B.I."/>
            <person name="Melnick R.L."/>
            <person name="Guiltinan M.J."/>
            <person name="Tyler B.M."/>
            <person name="Meinhardt L.W."/>
            <person name="Bailey B.A."/>
        </authorList>
    </citation>
    <scope>NUCLEOTIDE SEQUENCE [LARGE SCALE GENOMIC DNA]</scope>
    <source>
        <strain evidence="3">sbr112.9</strain>
    </source>
</reference>
<dbReference type="Proteomes" id="UP000237271">
    <property type="component" value="Unassembled WGS sequence"/>
</dbReference>
<dbReference type="OrthoDB" id="128837at2759"/>
<sequence length="517" mass="60188">MAPYSRPNPRCRPLSERQRLRLKSDDEFCGILICLVALKRLQSTKAQDPVVRQRLSWKKHATTLLKEKAFKHYYRIDLPTFEALLGVVAPYLVIDYYQSLWRTRGAPPPSPAVMLQCALKLMRSLPTCATAKHDLSKCTMDHASMDQYELPHTTHKMRSILTKCTSARCALREVKCGCRYKLPKKERIVWKVAGPPPLESQVQGYMKRWRAKNRDDSMELVIGICAQPMFELVPNVDQSGGNLLVFCDSTWHNNKLIPNIGNTSDSSPFRMELTSYTLLEQYVTIQQDPRCVTILHVDSTHSMVRQRYNVFILGVSDSCGRFFHVVYYCASQRRAEDVAWCFNYLKRVMLRVFAVNFAPHYIMTDADKAQYSVCATEIPSAKILMCWFHVCQHAWEKSKKLSKLKRDLIFRGLNDLHFCRNQNEFEIRKVNIINEWITIGQTCQRFQIVSKKRIRQWFDNPRFSNWQSFHTPPGYSNTNNPVKQYHRTLKLGNSSHATPFEMINLLDRSRRAFQANI</sequence>
<feature type="domain" description="MULE transposase" evidence="1">
    <location>
        <begin position="294"/>
        <end position="392"/>
    </location>
</feature>
<comment type="caution">
    <text evidence="2">The sequence shown here is derived from an EMBL/GenBank/DDBJ whole genome shotgun (WGS) entry which is preliminary data.</text>
</comment>
<dbReference type="InterPro" id="IPR018289">
    <property type="entry name" value="MULE_transposase_dom"/>
</dbReference>
<keyword evidence="3" id="KW-1185">Reference proteome</keyword>
<proteinExistence type="predicted"/>
<accession>A0A2P4XWB9</accession>
<gene>
    <name evidence="2" type="ORF">PHPALM_13827</name>
</gene>
<dbReference type="AlphaFoldDB" id="A0A2P4XWB9"/>
<protein>
    <recommendedName>
        <fullName evidence="1">MULE transposase domain-containing protein</fullName>
    </recommendedName>
</protein>
<dbReference type="Pfam" id="PF10551">
    <property type="entry name" value="MULE"/>
    <property type="match status" value="1"/>
</dbReference>